<sequence>MQKQSPLFAKNIRTIRSIYPALSIKLDELAGQENGLKLSPNNDFCINGEPFYKGDGLNACRQQVKQFLSSPNHYSMSFQDSPASSFIHQQAINQLNSVAIELGRKKGKPYSSTLIALGSGIGYYLNILCNEFKLKDIILIEPSDQQLLALCHHCDLSKLVEHCSNLGGEFYIFQPKSGLAFNKAMQQVFERSGWGVLAEMLIYRHYNTQFFDEIVDNFVSYRLAWLSAWGHFDDELIGLNHSIDNAKRHLFKIDGEKALNQVTESYPTLVVGNGPSLDKDIDYISNHQNKFIIVSCGTALAALIKAGIKPDFHAEMERSTFTAKVQAPLFSNDITRNTTLLALNTVSPEITNRFENSLIFLKKLDVGSEAITNATTHRPSILSHCNPTVTNFALAAVANIGLRNIILVGCDYGYLNAEEHHSKHSEYFKTSGPLSKAKYNSTLSVDSVFGDKIYTNRVFNQARKAIENLAKELSSHQVTNSSRGAKIEDVPYIPLKSIGLKPYDKPIINKQALSKHRASYIKLDIRSIALFLDSLAEVPNQLLNKETNAKTDYCSISKYLKQIGCKYPTSSQVIFSGILKYIEVTSTGHLARIPSNKQLDYTIQAQSCLKTMFVEAQHRLMTTKEKLDEI</sequence>
<dbReference type="RefSeq" id="WP_016402159.1">
    <property type="nucleotide sequence ID" value="NZ_BARX01000016.1"/>
</dbReference>
<dbReference type="PANTHER" id="PTHR41786:SF1">
    <property type="entry name" value="6-HYDROXYMETHYLPTERIN DIPHOSPHOKINASE MPTE-LIKE DOMAIN-CONTAINING PROTEIN"/>
    <property type="match status" value="1"/>
</dbReference>
<proteinExistence type="predicted"/>
<keyword evidence="4" id="KW-1185">Reference proteome</keyword>
<dbReference type="EMBL" id="BARX01000016">
    <property type="protein sequence ID" value="GAD02392.1"/>
    <property type="molecule type" value="Genomic_DNA"/>
</dbReference>
<evidence type="ECO:0000259" key="2">
    <source>
        <dbReference type="Pfam" id="PF20157"/>
    </source>
</evidence>
<dbReference type="InterPro" id="IPR002826">
    <property type="entry name" value="MptE-like"/>
</dbReference>
<accession>R9PLZ1</accession>
<dbReference type="Proteomes" id="UP000014461">
    <property type="component" value="Unassembled WGS sequence"/>
</dbReference>
<dbReference type="AlphaFoldDB" id="R9PLZ1"/>
<evidence type="ECO:0000313" key="4">
    <source>
        <dbReference type="Proteomes" id="UP000014461"/>
    </source>
</evidence>
<evidence type="ECO:0000259" key="1">
    <source>
        <dbReference type="Pfam" id="PF01973"/>
    </source>
</evidence>
<dbReference type="Pfam" id="PF20157">
    <property type="entry name" value="Maf_flag10_N"/>
    <property type="match status" value="1"/>
</dbReference>
<dbReference type="PANTHER" id="PTHR41786">
    <property type="entry name" value="MOTILITY ACCESSORY FACTOR MAF"/>
    <property type="match status" value="1"/>
</dbReference>
<gene>
    <name evidence="3" type="ORF">AALB_2472</name>
</gene>
<dbReference type="InterPro" id="IPR045376">
    <property type="entry name" value="Maf_N"/>
</dbReference>
<evidence type="ECO:0000313" key="3">
    <source>
        <dbReference type="EMBL" id="GAD02392.1"/>
    </source>
</evidence>
<reference evidence="3" key="1">
    <citation type="journal article" date="2013" name="Genome Announc.">
        <title>Draft Genome Sequence of Agarivorans albus Strain MKT 106T, an Agarolytic Marine Bacterium.</title>
        <authorList>
            <person name="Yasuike M."/>
            <person name="Nakamura Y."/>
            <person name="Kai W."/>
            <person name="Fujiwara A."/>
            <person name="Fukui Y."/>
            <person name="Satomi M."/>
            <person name="Sano M."/>
        </authorList>
    </citation>
    <scope>NUCLEOTIDE SEQUENCE [LARGE SCALE GENOMIC DNA]</scope>
</reference>
<protein>
    <recommendedName>
        <fullName evidence="5">Motility accessory factor</fullName>
    </recommendedName>
</protein>
<feature type="domain" description="Glycosyltransferase Maf N-terminal" evidence="2">
    <location>
        <begin position="7"/>
        <end position="219"/>
    </location>
</feature>
<dbReference type="OrthoDB" id="7254531at2"/>
<name>R9PLZ1_AGAAL</name>
<dbReference type="Pfam" id="PF01973">
    <property type="entry name" value="MptE-like"/>
    <property type="match status" value="1"/>
</dbReference>
<feature type="domain" description="6-hydroxymethylpterin diphosphokinase MptE-like" evidence="1">
    <location>
        <begin position="256"/>
        <end position="416"/>
    </location>
</feature>
<dbReference type="STRING" id="1331007.AALB_2472"/>
<organism evidence="3 4">
    <name type="scientific">Agarivorans albus MKT 106</name>
    <dbReference type="NCBI Taxonomy" id="1331007"/>
    <lineage>
        <taxon>Bacteria</taxon>
        <taxon>Pseudomonadati</taxon>
        <taxon>Pseudomonadota</taxon>
        <taxon>Gammaproteobacteria</taxon>
        <taxon>Alteromonadales</taxon>
        <taxon>Alteromonadaceae</taxon>
        <taxon>Agarivorans</taxon>
    </lineage>
</organism>
<evidence type="ECO:0008006" key="5">
    <source>
        <dbReference type="Google" id="ProtNLM"/>
    </source>
</evidence>
<comment type="caution">
    <text evidence="3">The sequence shown here is derived from an EMBL/GenBank/DDBJ whole genome shotgun (WGS) entry which is preliminary data.</text>
</comment>
<dbReference type="Gene3D" id="3.90.1480.10">
    <property type="entry name" value="Alpha-2,3-sialyltransferase"/>
    <property type="match status" value="1"/>
</dbReference>